<comment type="similarity">
    <text evidence="2 9">Belongs to the tRNA nucleotidyltransferase/poly(A) polymerase family.</text>
</comment>
<dbReference type="Pfam" id="PF12627">
    <property type="entry name" value="PolyA_pol_RNAbd"/>
    <property type="match status" value="1"/>
</dbReference>
<evidence type="ECO:0000259" key="11">
    <source>
        <dbReference type="Pfam" id="PF12627"/>
    </source>
</evidence>
<dbReference type="CDD" id="cd05398">
    <property type="entry name" value="NT_ClassII-CCAase"/>
    <property type="match status" value="1"/>
</dbReference>
<feature type="domain" description="Poly A polymerase head" evidence="10">
    <location>
        <begin position="71"/>
        <end position="212"/>
    </location>
</feature>
<reference evidence="12" key="1">
    <citation type="submission" date="2019-11" db="UniProtKB">
        <authorList>
            <consortium name="WormBaseParasite"/>
        </authorList>
    </citation>
    <scope>IDENTIFICATION</scope>
</reference>
<feature type="domain" description="tRNA nucleotidyltransferase/poly(A) polymerase RNA and SrmB- binding" evidence="11">
    <location>
        <begin position="246"/>
        <end position="295"/>
    </location>
</feature>
<evidence type="ECO:0000256" key="2">
    <source>
        <dbReference type="ARBA" id="ARBA00007265"/>
    </source>
</evidence>
<accession>A0A5K3F5E0</accession>
<dbReference type="InterPro" id="IPR043519">
    <property type="entry name" value="NT_sf"/>
</dbReference>
<dbReference type="WBParaSite" id="MCU_005066-RA">
    <property type="protein sequence ID" value="MCU_005066-RA"/>
    <property type="gene ID" value="MCU_005066"/>
</dbReference>
<dbReference type="GO" id="GO:0000049">
    <property type="term" value="F:tRNA binding"/>
    <property type="evidence" value="ECO:0007669"/>
    <property type="project" value="TreeGrafter"/>
</dbReference>
<evidence type="ECO:0000256" key="5">
    <source>
        <dbReference type="ARBA" id="ARBA00022695"/>
    </source>
</evidence>
<dbReference type="Pfam" id="PF01743">
    <property type="entry name" value="PolyA_pol"/>
    <property type="match status" value="1"/>
</dbReference>
<dbReference type="InterPro" id="IPR050264">
    <property type="entry name" value="Bact_CCA-adding_enz_type3_sf"/>
</dbReference>
<evidence type="ECO:0000256" key="9">
    <source>
        <dbReference type="RuleBase" id="RU003953"/>
    </source>
</evidence>
<comment type="cofactor">
    <cofactor evidence="1">
        <name>Mg(2+)</name>
        <dbReference type="ChEBI" id="CHEBI:18420"/>
    </cofactor>
</comment>
<evidence type="ECO:0000256" key="1">
    <source>
        <dbReference type="ARBA" id="ARBA00001946"/>
    </source>
</evidence>
<proteinExistence type="inferred from homology"/>
<dbReference type="Gene3D" id="1.10.3090.10">
    <property type="entry name" value="cca-adding enzyme, domain 2"/>
    <property type="match status" value="1"/>
</dbReference>
<evidence type="ECO:0000313" key="12">
    <source>
        <dbReference type="WBParaSite" id="MCU_005066-RA"/>
    </source>
</evidence>
<dbReference type="SUPFAM" id="SSF81891">
    <property type="entry name" value="Poly A polymerase C-terminal region-like"/>
    <property type="match status" value="1"/>
</dbReference>
<evidence type="ECO:0000256" key="3">
    <source>
        <dbReference type="ARBA" id="ARBA00022679"/>
    </source>
</evidence>
<keyword evidence="5" id="KW-0548">Nucleotidyltransferase</keyword>
<evidence type="ECO:0000259" key="10">
    <source>
        <dbReference type="Pfam" id="PF01743"/>
    </source>
</evidence>
<dbReference type="InterPro" id="IPR032828">
    <property type="entry name" value="PolyA_RNA-bd"/>
</dbReference>
<keyword evidence="9" id="KW-0694">RNA-binding</keyword>
<sequence>MQRLVANLVRGFIPPVVITSVRISLSMSCHHHGMATIGSDNSIDLSNIAAFHEPEFLFINKLFQKHGFEVRVAGGAVRDILMQLNPKDIDLATTATPSQMVEMFTKEQLRMLNRNGESHGTVTIRLNDKVNYEITTLRIDLNPDGRHSDVTFTTDWQLDASRRDLTVNSMFIGVEFDDLEADSHGAAPSASIRGKLYDYFNGFEDLSHRRIRFVGDPKARIQEDYLRILRYFRFHARLSNSPDDHDEATLKAITETSSGLWGIAGERIWIELKQIFCYPSVPLLLRYMAKTGVTQACGLPASPNYAELEKVFERGLLRHDPNPVTCVAAALHSTDEVDTLFDRIRPSNLESNIVYFLVEWREHLASTDALEFLKREYLLSMDQARLKPVFDEAMRYFGDAAGEALASWLAWQAPRFPVNGTLVSERWGIKGRLLRSLLQGLRTAWVDSGCSLTADELLSSEMHQKLASAQPDDLQRSPLIPLKRQRR</sequence>
<dbReference type="GO" id="GO:1990180">
    <property type="term" value="P:mitochondrial tRNA 3'-end processing"/>
    <property type="evidence" value="ECO:0007669"/>
    <property type="project" value="TreeGrafter"/>
</dbReference>
<evidence type="ECO:0000256" key="7">
    <source>
        <dbReference type="ARBA" id="ARBA00022741"/>
    </source>
</evidence>
<evidence type="ECO:0000256" key="6">
    <source>
        <dbReference type="ARBA" id="ARBA00022723"/>
    </source>
</evidence>
<evidence type="ECO:0000256" key="4">
    <source>
        <dbReference type="ARBA" id="ARBA00022694"/>
    </source>
</evidence>
<keyword evidence="7" id="KW-0547">Nucleotide-binding</keyword>
<protein>
    <submittedName>
        <fullName evidence="12">CCA tRNA nucleotidyltransferase 1, mitochondrial</fullName>
    </submittedName>
</protein>
<dbReference type="SUPFAM" id="SSF81301">
    <property type="entry name" value="Nucleotidyltransferase"/>
    <property type="match status" value="1"/>
</dbReference>
<dbReference type="PANTHER" id="PTHR46173">
    <property type="entry name" value="CCA TRNA NUCLEOTIDYLTRANSFERASE 1, MITOCHONDRIAL"/>
    <property type="match status" value="1"/>
</dbReference>
<keyword evidence="3 9" id="KW-0808">Transferase</keyword>
<organism evidence="12">
    <name type="scientific">Mesocestoides corti</name>
    <name type="common">Flatworm</name>
    <dbReference type="NCBI Taxonomy" id="53468"/>
    <lineage>
        <taxon>Eukaryota</taxon>
        <taxon>Metazoa</taxon>
        <taxon>Spiralia</taxon>
        <taxon>Lophotrochozoa</taxon>
        <taxon>Platyhelminthes</taxon>
        <taxon>Cestoda</taxon>
        <taxon>Eucestoda</taxon>
        <taxon>Cyclophyllidea</taxon>
        <taxon>Mesocestoididae</taxon>
        <taxon>Mesocestoides</taxon>
    </lineage>
</organism>
<dbReference type="GO" id="GO:0000166">
    <property type="term" value="F:nucleotide binding"/>
    <property type="evidence" value="ECO:0007669"/>
    <property type="project" value="UniProtKB-KW"/>
</dbReference>
<dbReference type="Gene3D" id="3.30.460.10">
    <property type="entry name" value="Beta Polymerase, domain 2"/>
    <property type="match status" value="1"/>
</dbReference>
<keyword evidence="4" id="KW-0819">tRNA processing</keyword>
<dbReference type="GO" id="GO:0001680">
    <property type="term" value="P:tRNA 3'-terminal CCA addition"/>
    <property type="evidence" value="ECO:0007669"/>
    <property type="project" value="TreeGrafter"/>
</dbReference>
<keyword evidence="6" id="KW-0479">Metal-binding</keyword>
<dbReference type="InterPro" id="IPR002646">
    <property type="entry name" value="PolA_pol_head_dom"/>
</dbReference>
<dbReference type="PANTHER" id="PTHR46173:SF1">
    <property type="entry name" value="CCA TRNA NUCLEOTIDYLTRANSFERASE 1, MITOCHONDRIAL"/>
    <property type="match status" value="1"/>
</dbReference>
<dbReference type="AlphaFoldDB" id="A0A5K3F5E0"/>
<name>A0A5K3F5E0_MESCO</name>
<dbReference type="GO" id="GO:0005739">
    <property type="term" value="C:mitochondrion"/>
    <property type="evidence" value="ECO:0007669"/>
    <property type="project" value="TreeGrafter"/>
</dbReference>
<keyword evidence="8" id="KW-0460">Magnesium</keyword>
<dbReference type="GO" id="GO:0046872">
    <property type="term" value="F:metal ion binding"/>
    <property type="evidence" value="ECO:0007669"/>
    <property type="project" value="UniProtKB-KW"/>
</dbReference>
<evidence type="ECO:0000256" key="8">
    <source>
        <dbReference type="ARBA" id="ARBA00022842"/>
    </source>
</evidence>
<dbReference type="GO" id="GO:0016779">
    <property type="term" value="F:nucleotidyltransferase activity"/>
    <property type="evidence" value="ECO:0007669"/>
    <property type="project" value="UniProtKB-KW"/>
</dbReference>